<dbReference type="PANTHER" id="PTHR36838:SF1">
    <property type="entry name" value="SLR1864 PROTEIN"/>
    <property type="match status" value="1"/>
</dbReference>
<dbReference type="EMBL" id="JBHSNF010000001">
    <property type="protein sequence ID" value="MFC5525172.1"/>
    <property type="molecule type" value="Genomic_DNA"/>
</dbReference>
<evidence type="ECO:0000313" key="9">
    <source>
        <dbReference type="Proteomes" id="UP001596114"/>
    </source>
</evidence>
<comment type="subcellular location">
    <subcellularLocation>
        <location evidence="1">Membrane</location>
        <topology evidence="1">Multi-pass membrane protein</topology>
    </subcellularLocation>
</comment>
<evidence type="ECO:0000313" key="8">
    <source>
        <dbReference type="EMBL" id="MFC5525172.1"/>
    </source>
</evidence>
<protein>
    <submittedName>
        <fullName evidence="8">AEC family transporter</fullName>
    </submittedName>
</protein>
<keyword evidence="9" id="KW-1185">Reference proteome</keyword>
<keyword evidence="5 7" id="KW-1133">Transmembrane helix</keyword>
<dbReference type="Pfam" id="PF03547">
    <property type="entry name" value="Mem_trans"/>
    <property type="match status" value="1"/>
</dbReference>
<evidence type="ECO:0000256" key="2">
    <source>
        <dbReference type="ARBA" id="ARBA00022448"/>
    </source>
</evidence>
<evidence type="ECO:0000256" key="6">
    <source>
        <dbReference type="ARBA" id="ARBA00023136"/>
    </source>
</evidence>
<proteinExistence type="predicted"/>
<dbReference type="InterPro" id="IPR004776">
    <property type="entry name" value="Mem_transp_PIN-like"/>
</dbReference>
<reference evidence="9" key="1">
    <citation type="journal article" date="2019" name="Int. J. Syst. Evol. Microbiol.">
        <title>The Global Catalogue of Microorganisms (GCM) 10K type strain sequencing project: providing services to taxonomists for standard genome sequencing and annotation.</title>
        <authorList>
            <consortium name="The Broad Institute Genomics Platform"/>
            <consortium name="The Broad Institute Genome Sequencing Center for Infectious Disease"/>
            <person name="Wu L."/>
            <person name="Ma J."/>
        </authorList>
    </citation>
    <scope>NUCLEOTIDE SEQUENCE [LARGE SCALE GENOMIC DNA]</scope>
    <source>
        <strain evidence="9">CGMCC 1.16619</strain>
    </source>
</reference>
<keyword evidence="6 7" id="KW-0472">Membrane</keyword>
<keyword evidence="3" id="KW-1003">Cell membrane</keyword>
<comment type="caution">
    <text evidence="8">The sequence shown here is derived from an EMBL/GenBank/DDBJ whole genome shotgun (WGS) entry which is preliminary data.</text>
</comment>
<keyword evidence="2" id="KW-0813">Transport</keyword>
<evidence type="ECO:0000256" key="1">
    <source>
        <dbReference type="ARBA" id="ARBA00004141"/>
    </source>
</evidence>
<organism evidence="8 9">
    <name type="scientific">Rhodanobacter ginsengisoli</name>
    <dbReference type="NCBI Taxonomy" id="418646"/>
    <lineage>
        <taxon>Bacteria</taxon>
        <taxon>Pseudomonadati</taxon>
        <taxon>Pseudomonadota</taxon>
        <taxon>Gammaproteobacteria</taxon>
        <taxon>Lysobacterales</taxon>
        <taxon>Rhodanobacteraceae</taxon>
        <taxon>Rhodanobacter</taxon>
    </lineage>
</organism>
<dbReference type="PANTHER" id="PTHR36838">
    <property type="entry name" value="AUXIN EFFLUX CARRIER FAMILY PROTEIN"/>
    <property type="match status" value="1"/>
</dbReference>
<sequence>MLLLFVCLILGVLVARLAKPPAGIVHGLNWWVINIALPALVLELIPRLKFDPQLWFPVAAMWLTFGGAWLLFGLLGPRLGWSRQRTGALILVCGLGNTSFMGYPLMQALHGQPGLALAVVADQLGAFPILASAGIVVASLYAGRKPEPAIILRRILTFPGFLALLAGIAVGLCGGWPALLDGVFAPIGATLTPLALFSVGLQFKFHPGHRQLGAASWGLGWKLLLAPLACWAMGMTAGVGGLVLTVGVLQAAMAPMVSAAILADEYELEPTLANTVLGAGIVLSLITIPLGNLLLGG</sequence>
<feature type="transmembrane region" description="Helical" evidence="7">
    <location>
        <begin position="224"/>
        <end position="252"/>
    </location>
</feature>
<feature type="transmembrane region" description="Helical" evidence="7">
    <location>
        <begin position="155"/>
        <end position="177"/>
    </location>
</feature>
<evidence type="ECO:0000256" key="5">
    <source>
        <dbReference type="ARBA" id="ARBA00022989"/>
    </source>
</evidence>
<feature type="transmembrane region" description="Helical" evidence="7">
    <location>
        <begin position="126"/>
        <end position="143"/>
    </location>
</feature>
<feature type="transmembrane region" description="Helical" evidence="7">
    <location>
        <begin position="54"/>
        <end position="75"/>
    </location>
</feature>
<accession>A0ABW0QLV4</accession>
<dbReference type="RefSeq" id="WP_377319456.1">
    <property type="nucleotide sequence ID" value="NZ_JBHSNF010000001.1"/>
</dbReference>
<feature type="transmembrane region" description="Helical" evidence="7">
    <location>
        <begin position="272"/>
        <end position="295"/>
    </location>
</feature>
<keyword evidence="4 7" id="KW-0812">Transmembrane</keyword>
<evidence type="ECO:0000256" key="4">
    <source>
        <dbReference type="ARBA" id="ARBA00022692"/>
    </source>
</evidence>
<name>A0ABW0QLV4_9GAMM</name>
<feature type="transmembrane region" description="Helical" evidence="7">
    <location>
        <begin position="183"/>
        <end position="203"/>
    </location>
</feature>
<feature type="transmembrane region" description="Helical" evidence="7">
    <location>
        <begin position="87"/>
        <end position="106"/>
    </location>
</feature>
<dbReference type="Proteomes" id="UP001596114">
    <property type="component" value="Unassembled WGS sequence"/>
</dbReference>
<gene>
    <name evidence="8" type="ORF">ACFPPA_05390</name>
</gene>
<evidence type="ECO:0000256" key="7">
    <source>
        <dbReference type="SAM" id="Phobius"/>
    </source>
</evidence>
<evidence type="ECO:0000256" key="3">
    <source>
        <dbReference type="ARBA" id="ARBA00022475"/>
    </source>
</evidence>